<evidence type="ECO:0000256" key="1">
    <source>
        <dbReference type="SAM" id="MobiDB-lite"/>
    </source>
</evidence>
<evidence type="ECO:0000313" key="2">
    <source>
        <dbReference type="EMBL" id="CAA9262140.1"/>
    </source>
</evidence>
<feature type="non-terminal residue" evidence="2">
    <location>
        <position position="1"/>
    </location>
</feature>
<reference evidence="2" key="1">
    <citation type="submission" date="2020-02" db="EMBL/GenBank/DDBJ databases">
        <authorList>
            <person name="Meier V. D."/>
        </authorList>
    </citation>
    <scope>NUCLEOTIDE SEQUENCE</scope>
    <source>
        <strain evidence="2">AVDCRST_MAG20</strain>
    </source>
</reference>
<protein>
    <submittedName>
        <fullName evidence="2">Peptidase M20D, amidohydrolase</fullName>
    </submittedName>
</protein>
<accession>A0A6J4IU97</accession>
<dbReference type="GO" id="GO:0016787">
    <property type="term" value="F:hydrolase activity"/>
    <property type="evidence" value="ECO:0007669"/>
    <property type="project" value="UniProtKB-KW"/>
</dbReference>
<feature type="compositionally biased region" description="Basic and acidic residues" evidence="1">
    <location>
        <begin position="234"/>
        <end position="264"/>
    </location>
</feature>
<name>A0A6J4IU97_9ACTN</name>
<dbReference type="EMBL" id="CADCSY010000130">
    <property type="protein sequence ID" value="CAA9262140.1"/>
    <property type="molecule type" value="Genomic_DNA"/>
</dbReference>
<sequence length="434" mass="47208">GRDDRERGGWQRLGAARRSHGRPAGPVRRPAPQPRALPAGGPHRRHRRPAPLGLRLRGHHRCRWHGRGRGAAQRRGADGGAPGGHGRPPGARGDRPPLRERGRGDRRRGSHRRRDARVRPRRPHGVPRGGGRPPQPGPGVVGGHPAVDRPARRGDHRRRPADAARRPVPALRHTRRRARPARRAPPGRDGVPPAGSGDGGHAEPGRDDPRAGRARLAPGDDGRPRRGGLVRGDPAPDHRVPRDRPAAARRGDGRRVPRRHEVERHPRRGPPGDQHPQLRRRGPAARRLGHRADRPRRGRGRPLPAAARDHPFLRRAGDAQRRRGRRAGAGRAPRVVRPEARLGHARPGDGERGLRPVRPPGRGRRLPGHDPDRLLVLGRCQRRPAGGRTGRHAAGEGRVAPQQPPPRLHGGSRADGADRGRGARGGGAGVPRPL</sequence>
<feature type="compositionally biased region" description="Gly residues" evidence="1">
    <location>
        <begin position="78"/>
        <end position="87"/>
    </location>
</feature>
<gene>
    <name evidence="2" type="ORF">AVDCRST_MAG20-2839</name>
</gene>
<feature type="compositionally biased region" description="Basic residues" evidence="1">
    <location>
        <begin position="172"/>
        <end position="182"/>
    </location>
</feature>
<feature type="compositionally biased region" description="Gly residues" evidence="1">
    <location>
        <begin position="423"/>
        <end position="434"/>
    </location>
</feature>
<feature type="compositionally biased region" description="Basic and acidic residues" evidence="1">
    <location>
        <begin position="92"/>
        <end position="103"/>
    </location>
</feature>
<feature type="compositionally biased region" description="Basic residues" evidence="1">
    <location>
        <begin position="56"/>
        <end position="68"/>
    </location>
</feature>
<feature type="region of interest" description="Disordered" evidence="1">
    <location>
        <begin position="1"/>
        <end position="434"/>
    </location>
</feature>
<organism evidence="2">
    <name type="scientific">uncultured Acidimicrobiales bacterium</name>
    <dbReference type="NCBI Taxonomy" id="310071"/>
    <lineage>
        <taxon>Bacteria</taxon>
        <taxon>Bacillati</taxon>
        <taxon>Actinomycetota</taxon>
        <taxon>Acidimicrobiia</taxon>
        <taxon>Acidimicrobiales</taxon>
        <taxon>environmental samples</taxon>
    </lineage>
</organism>
<keyword evidence="2" id="KW-0378">Hydrolase</keyword>
<dbReference type="AlphaFoldDB" id="A0A6J4IU97"/>
<feature type="compositionally biased region" description="Basic and acidic residues" evidence="1">
    <location>
        <begin position="336"/>
        <end position="354"/>
    </location>
</feature>
<feature type="compositionally biased region" description="Basic residues" evidence="1">
    <location>
        <begin position="104"/>
        <end position="125"/>
    </location>
</feature>
<feature type="compositionally biased region" description="Basic and acidic residues" evidence="1">
    <location>
        <begin position="200"/>
        <end position="211"/>
    </location>
</feature>
<feature type="compositionally biased region" description="Basic residues" evidence="1">
    <location>
        <begin position="277"/>
        <end position="300"/>
    </location>
</feature>
<feature type="non-terminal residue" evidence="2">
    <location>
        <position position="434"/>
    </location>
</feature>
<feature type="compositionally biased region" description="Basic and acidic residues" evidence="1">
    <location>
        <begin position="307"/>
        <end position="321"/>
    </location>
</feature>
<proteinExistence type="predicted"/>